<name>Q1WMU4_COPDI</name>
<organism evidence="1">
    <name type="scientific">Coprinellus disseminatus</name>
    <name type="common">Fairy ink cap fungus</name>
    <dbReference type="NCBI Taxonomy" id="71703"/>
    <lineage>
        <taxon>Eukaryota</taxon>
        <taxon>Fungi</taxon>
        <taxon>Dikarya</taxon>
        <taxon>Basidiomycota</taxon>
        <taxon>Agaricomycotina</taxon>
        <taxon>Agaricomycetes</taxon>
        <taxon>Agaricomycetidae</taxon>
        <taxon>Agaricales</taxon>
        <taxon>Agaricineae</taxon>
        <taxon>Psathyrellaceae</taxon>
        <taxon>Coprinellus</taxon>
    </lineage>
</organism>
<sequence>MNTLSTITYTSDDFGIELDAATISTLLEGEMAQLLEASARGGDESEAIPYEMERNPNPSPIALCTLC</sequence>
<proteinExistence type="predicted"/>
<accession>Q1WMU4</accession>
<reference evidence="1" key="1">
    <citation type="journal article" date="2006" name="Genetics">
        <title>Evolution of the bipolar mating system of the mushroom Coprinellus disseminatus from its tetrapolar ancestors involves loss of mating-type-specific pheromone receptor function.</title>
        <authorList>
            <person name="James T.Y."/>
            <person name="Srivilai P."/>
            <person name="Kuees U."/>
            <person name="Vilgalys R."/>
        </authorList>
    </citation>
    <scope>NUCLEOTIDE SEQUENCE</scope>
    <source>
        <strain evidence="1">C345.1</strain>
    </source>
</reference>
<gene>
    <name evidence="1" type="primary">PHB2.1</name>
</gene>
<dbReference type="EMBL" id="DQ056142">
    <property type="protein sequence ID" value="AAZ14942.1"/>
    <property type="molecule type" value="Genomic_DNA"/>
</dbReference>
<dbReference type="AlphaFoldDB" id="Q1WMU4"/>
<protein>
    <submittedName>
        <fullName evidence="1">Putative peptide pheromone</fullName>
    </submittedName>
</protein>
<evidence type="ECO:0000313" key="1">
    <source>
        <dbReference type="EMBL" id="AAZ14942.1"/>
    </source>
</evidence>